<evidence type="ECO:0000256" key="9">
    <source>
        <dbReference type="ARBA" id="ARBA00022833"/>
    </source>
</evidence>
<comment type="subunit">
    <text evidence="3 13">Monomer.</text>
</comment>
<dbReference type="PANTHER" id="PTHR12439">
    <property type="entry name" value="PLACENTAL PROTEIN 11-RELATED"/>
    <property type="match status" value="1"/>
</dbReference>
<keyword evidence="11 13" id="KW-0464">Manganese</keyword>
<keyword evidence="5 13" id="KW-0479">Metal-binding</keyword>
<dbReference type="PANTHER" id="PTHR12439:SF11">
    <property type="entry name" value="URIDYLATE-SPECIFIC ENDORIBONUCLEASE"/>
    <property type="match status" value="1"/>
</dbReference>
<dbReference type="InterPro" id="IPR013083">
    <property type="entry name" value="Znf_RING/FYVE/PHD"/>
</dbReference>
<dbReference type="SMART" id="SM00184">
    <property type="entry name" value="RING"/>
    <property type="match status" value="1"/>
</dbReference>
<evidence type="ECO:0000256" key="10">
    <source>
        <dbReference type="ARBA" id="ARBA00022884"/>
    </source>
</evidence>
<dbReference type="InterPro" id="IPR027370">
    <property type="entry name" value="Znf-RING_euk"/>
</dbReference>
<evidence type="ECO:0000256" key="11">
    <source>
        <dbReference type="ARBA" id="ARBA00023211"/>
    </source>
</evidence>
<keyword evidence="12" id="KW-0456">Lyase</keyword>
<keyword evidence="8 13" id="KW-0378">Hydrolase</keyword>
<evidence type="ECO:0000256" key="2">
    <source>
        <dbReference type="ARBA" id="ARBA00010168"/>
    </source>
</evidence>
<dbReference type="CDD" id="cd21159">
    <property type="entry name" value="XendoU"/>
    <property type="match status" value="1"/>
</dbReference>
<comment type="catalytic activity">
    <reaction evidence="13">
        <text>ribonucleotidyl-uridine-RNA = a 5'-end dephospho-uridine-RNA + a 3'-end 2',3'-cyclophospho-ribonucleotide-RNA</text>
        <dbReference type="Rhea" id="RHEA:67792"/>
        <dbReference type="Rhea" id="RHEA-COMP:10464"/>
        <dbReference type="Rhea" id="RHEA-COMP:17354"/>
        <dbReference type="Rhea" id="RHEA-COMP:17356"/>
        <dbReference type="ChEBI" id="CHEBI:83064"/>
        <dbReference type="ChEBI" id="CHEBI:173117"/>
        <dbReference type="ChEBI" id="CHEBI:173224"/>
    </reaction>
</comment>
<evidence type="ECO:0000256" key="5">
    <source>
        <dbReference type="ARBA" id="ARBA00022723"/>
    </source>
</evidence>
<keyword evidence="9" id="KW-0862">Zinc</keyword>
<dbReference type="AlphaFoldDB" id="A0A8K0EXB2"/>
<dbReference type="InterPro" id="IPR039787">
    <property type="entry name" value="ENDOU"/>
</dbReference>
<dbReference type="Proteomes" id="UP000838412">
    <property type="component" value="Chromosome 5"/>
</dbReference>
<evidence type="ECO:0000256" key="12">
    <source>
        <dbReference type="ARBA" id="ARBA00023239"/>
    </source>
</evidence>
<reference evidence="15" key="1">
    <citation type="submission" date="2022-01" db="EMBL/GenBank/DDBJ databases">
        <authorList>
            <person name="Braso-Vives M."/>
        </authorList>
    </citation>
    <scope>NUCLEOTIDE SEQUENCE</scope>
</reference>
<evidence type="ECO:0000256" key="8">
    <source>
        <dbReference type="ARBA" id="ARBA00022801"/>
    </source>
</evidence>
<keyword evidence="4 13" id="KW-0540">Nuclease</keyword>
<evidence type="ECO:0000256" key="13">
    <source>
        <dbReference type="RuleBase" id="RU367085"/>
    </source>
</evidence>
<dbReference type="Gene3D" id="3.30.40.10">
    <property type="entry name" value="Zinc/RING finger domain, C3HC4 (zinc finger)"/>
    <property type="match status" value="1"/>
</dbReference>
<dbReference type="InterPro" id="IPR018998">
    <property type="entry name" value="EndoU_C"/>
</dbReference>
<dbReference type="SUPFAM" id="SSF57850">
    <property type="entry name" value="RING/U-box"/>
    <property type="match status" value="1"/>
</dbReference>
<dbReference type="InterPro" id="IPR001841">
    <property type="entry name" value="Znf_RING"/>
</dbReference>
<keyword evidence="16" id="KW-1185">Reference proteome</keyword>
<evidence type="ECO:0000259" key="14">
    <source>
        <dbReference type="SMART" id="SM00184"/>
    </source>
</evidence>
<evidence type="ECO:0000256" key="3">
    <source>
        <dbReference type="ARBA" id="ARBA00011245"/>
    </source>
</evidence>
<protein>
    <recommendedName>
        <fullName evidence="13">Uridylate-specific endoribonuclease</fullName>
        <ecNumber evidence="13">4.6.1.-</ecNumber>
    </recommendedName>
</protein>
<keyword evidence="7" id="KW-0863">Zinc-finger</keyword>
<evidence type="ECO:0000256" key="7">
    <source>
        <dbReference type="ARBA" id="ARBA00022771"/>
    </source>
</evidence>
<dbReference type="Pfam" id="PF09412">
    <property type="entry name" value="XendoU"/>
    <property type="match status" value="1"/>
</dbReference>
<evidence type="ECO:0000256" key="4">
    <source>
        <dbReference type="ARBA" id="ARBA00022722"/>
    </source>
</evidence>
<dbReference type="EMBL" id="OV696690">
    <property type="protein sequence ID" value="CAH1266043.1"/>
    <property type="molecule type" value="Genomic_DNA"/>
</dbReference>
<dbReference type="GO" id="GO:0008270">
    <property type="term" value="F:zinc ion binding"/>
    <property type="evidence" value="ECO:0007669"/>
    <property type="project" value="UniProtKB-KW"/>
</dbReference>
<evidence type="ECO:0000313" key="15">
    <source>
        <dbReference type="EMBL" id="CAH1266043.1"/>
    </source>
</evidence>
<evidence type="ECO:0000256" key="6">
    <source>
        <dbReference type="ARBA" id="ARBA00022759"/>
    </source>
</evidence>
<dbReference type="SUPFAM" id="SSF142877">
    <property type="entry name" value="EndoU-like"/>
    <property type="match status" value="1"/>
</dbReference>
<evidence type="ECO:0000256" key="1">
    <source>
        <dbReference type="ARBA" id="ARBA00001936"/>
    </source>
</evidence>
<dbReference type="InterPro" id="IPR017907">
    <property type="entry name" value="Znf_RING_CS"/>
</dbReference>
<sequence length="442" mass="51082">MESLAEELTCPVCLDLYEQPVLLPCAHSLCKRCAGEYFDEAKKKSRQQATGRRVAPKHVQCPSCRHEFQLPKLGVDGLLKNTTLRNIVDRYRESKNNPAAPKAVPSQTCDKEPKNAVETYQLPNRDDYTFLRLLDNYDIDQPEYVTEKEENDARAFINRCLDTAVMKEAHSFLAEKGHMSQSGYSDTSRKGFADMLYAMWFTPYESDDNWIQQLGSTAFERTFVGESRHHEMTGFHNWLRLYREEFLGHIQLNDCKRHDCDDRMILTVDFEWEDIGQKRDSFFVGTSPEFELALYTVCFFAGDVFETRVVFGGQTVSIFPDELQGVIDTCYPIMKEQSQSDTEYHTKEVDHTKDNVLDHTKGGSDDNPMFEEGLDFLQYLANENIGPDMGKSTLKRIYEEDYTWLYGRRPRTPFSQVLRTLNTNGKVATYRYDGVDIVTILE</sequence>
<organism evidence="15 16">
    <name type="scientific">Branchiostoma lanceolatum</name>
    <name type="common">Common lancelet</name>
    <name type="synonym">Amphioxus lanceolatum</name>
    <dbReference type="NCBI Taxonomy" id="7740"/>
    <lineage>
        <taxon>Eukaryota</taxon>
        <taxon>Metazoa</taxon>
        <taxon>Chordata</taxon>
        <taxon>Cephalochordata</taxon>
        <taxon>Leptocardii</taxon>
        <taxon>Amphioxiformes</taxon>
        <taxon>Branchiostomatidae</taxon>
        <taxon>Branchiostoma</taxon>
    </lineage>
</organism>
<dbReference type="InterPro" id="IPR037227">
    <property type="entry name" value="EndoU-like"/>
</dbReference>
<dbReference type="PROSITE" id="PS00518">
    <property type="entry name" value="ZF_RING_1"/>
    <property type="match status" value="1"/>
</dbReference>
<evidence type="ECO:0000313" key="16">
    <source>
        <dbReference type="Proteomes" id="UP000838412"/>
    </source>
</evidence>
<feature type="domain" description="RING-type" evidence="14">
    <location>
        <begin position="10"/>
        <end position="64"/>
    </location>
</feature>
<dbReference type="GO" id="GO:0004521">
    <property type="term" value="F:RNA endonuclease activity"/>
    <property type="evidence" value="ECO:0007669"/>
    <property type="project" value="UniProtKB-UniRule"/>
</dbReference>
<comment type="cofactor">
    <cofactor evidence="1 13">
        <name>Mn(2+)</name>
        <dbReference type="ChEBI" id="CHEBI:29035"/>
    </cofactor>
</comment>
<name>A0A8K0EXB2_BRALA</name>
<dbReference type="GO" id="GO:0016829">
    <property type="term" value="F:lyase activity"/>
    <property type="evidence" value="ECO:0007669"/>
    <property type="project" value="UniProtKB-KW"/>
</dbReference>
<dbReference type="GO" id="GO:0016787">
    <property type="term" value="F:hydrolase activity"/>
    <property type="evidence" value="ECO:0007669"/>
    <property type="project" value="UniProtKB-KW"/>
</dbReference>
<dbReference type="EC" id="4.6.1.-" evidence="13"/>
<dbReference type="GO" id="GO:0003723">
    <property type="term" value="F:RNA binding"/>
    <property type="evidence" value="ECO:0007669"/>
    <property type="project" value="UniProtKB-UniRule"/>
</dbReference>
<dbReference type="OrthoDB" id="9049620at2759"/>
<proteinExistence type="inferred from homology"/>
<dbReference type="Pfam" id="PF13445">
    <property type="entry name" value="zf-RING_UBOX"/>
    <property type="match status" value="1"/>
</dbReference>
<keyword evidence="10 13" id="KW-0694">RNA-binding</keyword>
<keyword evidence="6 13" id="KW-0255">Endonuclease</keyword>
<comment type="similarity">
    <text evidence="2 13">Belongs to the ENDOU family.</text>
</comment>
<accession>A0A8K0EXB2</accession>
<gene>
    <name evidence="15" type="primary">ENDOU</name>
    <name evidence="15" type="ORF">BLAG_LOCUS19794</name>
</gene>